<organism evidence="2 3">
    <name type="scientific">Providencia rettgeri</name>
    <dbReference type="NCBI Taxonomy" id="587"/>
    <lineage>
        <taxon>Bacteria</taxon>
        <taxon>Pseudomonadati</taxon>
        <taxon>Pseudomonadota</taxon>
        <taxon>Gammaproteobacteria</taxon>
        <taxon>Enterobacterales</taxon>
        <taxon>Morganellaceae</taxon>
        <taxon>Providencia</taxon>
    </lineage>
</organism>
<evidence type="ECO:0000313" key="2">
    <source>
        <dbReference type="EMBL" id="OZS72684.1"/>
    </source>
</evidence>
<dbReference type="Proteomes" id="UP000216001">
    <property type="component" value="Unassembled WGS sequence"/>
</dbReference>
<evidence type="ECO:0000313" key="3">
    <source>
        <dbReference type="Proteomes" id="UP000216001"/>
    </source>
</evidence>
<feature type="chain" id="PRO_5012356712" evidence="1">
    <location>
        <begin position="21"/>
        <end position="189"/>
    </location>
</feature>
<dbReference type="Pfam" id="PF09676">
    <property type="entry name" value="TraV"/>
    <property type="match status" value="1"/>
</dbReference>
<feature type="signal peptide" evidence="1">
    <location>
        <begin position="1"/>
        <end position="20"/>
    </location>
</feature>
<dbReference type="AlphaFoldDB" id="A0A264VMX8"/>
<dbReference type="PROSITE" id="PS51257">
    <property type="entry name" value="PROKAR_LIPOPROTEIN"/>
    <property type="match status" value="1"/>
</dbReference>
<protein>
    <submittedName>
        <fullName evidence="2">Type IV conjugative transfer system protein TraV</fullName>
    </submittedName>
</protein>
<accession>A0A264VMX8</accession>
<reference evidence="2 3" key="1">
    <citation type="submission" date="2017-07" db="EMBL/GenBank/DDBJ databases">
        <title>blaIMP-27 on transferable plasmids in Proteus mirabilis and Providencia rettgeri.</title>
        <authorList>
            <person name="Potter R."/>
        </authorList>
    </citation>
    <scope>NUCLEOTIDE SEQUENCE [LARGE SCALE GENOMIC DNA]</scope>
    <source>
        <strain evidence="2 3">PR1</strain>
    </source>
</reference>
<dbReference type="EMBL" id="NOWC01000032">
    <property type="protein sequence ID" value="OZS72684.1"/>
    <property type="molecule type" value="Genomic_DNA"/>
</dbReference>
<keyword evidence="1" id="KW-0732">Signal</keyword>
<dbReference type="NCBIfam" id="TIGR02747">
    <property type="entry name" value="TraV"/>
    <property type="match status" value="1"/>
</dbReference>
<proteinExistence type="predicted"/>
<comment type="caution">
    <text evidence="2">The sequence shown here is derived from an EMBL/GenBank/DDBJ whole genome shotgun (WGS) entry which is preliminary data.</text>
</comment>
<dbReference type="RefSeq" id="WP_094962770.1">
    <property type="nucleotide sequence ID" value="NZ_JAGKLI010000039.1"/>
</dbReference>
<name>A0A264VMX8_PRORE</name>
<sequence>MKKLLILGVLTLLAGCTAGMKDSFDCNATAQDSCMTMEEANQKAAQQNVSWNHPANGEGTSQKRAELPRLAPLATPTIPVVTTASPAQTVRTVVQDNRASSQTVNALGAFETTSAPIKKSVPANSLPPISQPTQTWSGWADIGMAPPVRLPASTARLWIAPWIDEEQNFYQPAVVSFVVKEGQWKEQLQ</sequence>
<evidence type="ECO:0000256" key="1">
    <source>
        <dbReference type="SAM" id="SignalP"/>
    </source>
</evidence>
<gene>
    <name evidence="2" type="primary">traV</name>
    <name evidence="2" type="ORF">CHI95_20550</name>
</gene>
<dbReference type="InterPro" id="IPR014118">
    <property type="entry name" value="T4SS_TraV"/>
</dbReference>